<organism evidence="1 2">
    <name type="scientific">Lophium mytilinum</name>
    <dbReference type="NCBI Taxonomy" id="390894"/>
    <lineage>
        <taxon>Eukaryota</taxon>
        <taxon>Fungi</taxon>
        <taxon>Dikarya</taxon>
        <taxon>Ascomycota</taxon>
        <taxon>Pezizomycotina</taxon>
        <taxon>Dothideomycetes</taxon>
        <taxon>Pleosporomycetidae</taxon>
        <taxon>Mytilinidiales</taxon>
        <taxon>Mytilinidiaceae</taxon>
        <taxon>Lophium</taxon>
    </lineage>
</organism>
<evidence type="ECO:0000313" key="1">
    <source>
        <dbReference type="EMBL" id="KAF2492776.1"/>
    </source>
</evidence>
<dbReference type="Proteomes" id="UP000799750">
    <property type="component" value="Unassembled WGS sequence"/>
</dbReference>
<sequence length="182" mass="19940">MIRVGGGQGVSERDTWSIGSPASFPAFPTTNTRLVRPAAVRDVQIPASGAVVGRLWFHTTRPVACGVMQIERRFVLYRKPKHCKWYVFSENDKSPDVETLPRQEGGCCCQLAWTCAWVAGRAMWVLWKVSCGGYASDGSTVCESFARGGRVLGFRRLPASHGIRWGLRLVLVVVSGDAVRGA</sequence>
<gene>
    <name evidence="1" type="ORF">BU16DRAFT_90487</name>
</gene>
<evidence type="ECO:0000313" key="2">
    <source>
        <dbReference type="Proteomes" id="UP000799750"/>
    </source>
</evidence>
<accession>A0A6A6QL55</accession>
<dbReference type="AlphaFoldDB" id="A0A6A6QL55"/>
<protein>
    <submittedName>
        <fullName evidence="1">Uncharacterized protein</fullName>
    </submittedName>
</protein>
<dbReference type="EMBL" id="MU004193">
    <property type="protein sequence ID" value="KAF2492776.1"/>
    <property type="molecule type" value="Genomic_DNA"/>
</dbReference>
<name>A0A6A6QL55_9PEZI</name>
<reference evidence="1" key="1">
    <citation type="journal article" date="2020" name="Stud. Mycol.">
        <title>101 Dothideomycetes genomes: a test case for predicting lifestyles and emergence of pathogens.</title>
        <authorList>
            <person name="Haridas S."/>
            <person name="Albert R."/>
            <person name="Binder M."/>
            <person name="Bloem J."/>
            <person name="Labutti K."/>
            <person name="Salamov A."/>
            <person name="Andreopoulos B."/>
            <person name="Baker S."/>
            <person name="Barry K."/>
            <person name="Bills G."/>
            <person name="Bluhm B."/>
            <person name="Cannon C."/>
            <person name="Castanera R."/>
            <person name="Culley D."/>
            <person name="Daum C."/>
            <person name="Ezra D."/>
            <person name="Gonzalez J."/>
            <person name="Henrissat B."/>
            <person name="Kuo A."/>
            <person name="Liang C."/>
            <person name="Lipzen A."/>
            <person name="Lutzoni F."/>
            <person name="Magnuson J."/>
            <person name="Mondo S."/>
            <person name="Nolan M."/>
            <person name="Ohm R."/>
            <person name="Pangilinan J."/>
            <person name="Park H.-J."/>
            <person name="Ramirez L."/>
            <person name="Alfaro M."/>
            <person name="Sun H."/>
            <person name="Tritt A."/>
            <person name="Yoshinaga Y."/>
            <person name="Zwiers L.-H."/>
            <person name="Turgeon B."/>
            <person name="Goodwin S."/>
            <person name="Spatafora J."/>
            <person name="Crous P."/>
            <person name="Grigoriev I."/>
        </authorList>
    </citation>
    <scope>NUCLEOTIDE SEQUENCE</scope>
    <source>
        <strain evidence="1">CBS 269.34</strain>
    </source>
</reference>
<proteinExistence type="predicted"/>
<keyword evidence="2" id="KW-1185">Reference proteome</keyword>